<dbReference type="Proteomes" id="UP001501231">
    <property type="component" value="Unassembled WGS sequence"/>
</dbReference>
<feature type="transmembrane region" description="Helical" evidence="2">
    <location>
        <begin position="35"/>
        <end position="54"/>
    </location>
</feature>
<reference evidence="3 4" key="1">
    <citation type="journal article" date="2019" name="Int. J. Syst. Evol. Microbiol.">
        <title>The Global Catalogue of Microorganisms (GCM) 10K type strain sequencing project: providing services to taxonomists for standard genome sequencing and annotation.</title>
        <authorList>
            <consortium name="The Broad Institute Genomics Platform"/>
            <consortium name="The Broad Institute Genome Sequencing Center for Infectious Disease"/>
            <person name="Wu L."/>
            <person name="Ma J."/>
        </authorList>
    </citation>
    <scope>NUCLEOTIDE SEQUENCE [LARGE SCALE GENOMIC DNA]</scope>
    <source>
        <strain evidence="3 4">JCM 3325</strain>
    </source>
</reference>
<keyword evidence="2" id="KW-0472">Membrane</keyword>
<accession>A0ABN3JTU5</accession>
<feature type="region of interest" description="Disordered" evidence="1">
    <location>
        <begin position="91"/>
        <end position="114"/>
    </location>
</feature>
<evidence type="ECO:0000256" key="1">
    <source>
        <dbReference type="SAM" id="MobiDB-lite"/>
    </source>
</evidence>
<dbReference type="EMBL" id="BAAARW010000022">
    <property type="protein sequence ID" value="GAA2437676.1"/>
    <property type="molecule type" value="Genomic_DNA"/>
</dbReference>
<feature type="transmembrane region" description="Helical" evidence="2">
    <location>
        <begin position="148"/>
        <end position="169"/>
    </location>
</feature>
<dbReference type="InterPro" id="IPR039708">
    <property type="entry name" value="MT1774/Rv1733c-like"/>
</dbReference>
<protein>
    <recommendedName>
        <fullName evidence="5">Transmembrane protein</fullName>
    </recommendedName>
</protein>
<dbReference type="RefSeq" id="WP_344593531.1">
    <property type="nucleotide sequence ID" value="NZ_BAAARW010000022.1"/>
</dbReference>
<organism evidence="3 4">
    <name type="scientific">Actinomadura vinacea</name>
    <dbReference type="NCBI Taxonomy" id="115336"/>
    <lineage>
        <taxon>Bacteria</taxon>
        <taxon>Bacillati</taxon>
        <taxon>Actinomycetota</taxon>
        <taxon>Actinomycetes</taxon>
        <taxon>Streptosporangiales</taxon>
        <taxon>Thermomonosporaceae</taxon>
        <taxon>Actinomadura</taxon>
    </lineage>
</organism>
<evidence type="ECO:0000256" key="2">
    <source>
        <dbReference type="SAM" id="Phobius"/>
    </source>
</evidence>
<keyword evidence="2" id="KW-1133">Transmembrane helix</keyword>
<comment type="caution">
    <text evidence="3">The sequence shown here is derived from an EMBL/GenBank/DDBJ whole genome shotgun (WGS) entry which is preliminary data.</text>
</comment>
<evidence type="ECO:0000313" key="3">
    <source>
        <dbReference type="EMBL" id="GAA2437676.1"/>
    </source>
</evidence>
<keyword evidence="2" id="KW-0812">Transmembrane</keyword>
<gene>
    <name evidence="3" type="ORF">GCM10010191_60780</name>
</gene>
<evidence type="ECO:0000313" key="4">
    <source>
        <dbReference type="Proteomes" id="UP001501231"/>
    </source>
</evidence>
<sequence>MRSDTGLARVDRLRRRCGFDRNELRRDVDRRQRSFTIALVALYLGAAPIASVQLSGAVYEHGLRAEKQEAATRYQVVATIIDTGHQSASGWSTPRAAWAGRDGRHHTGTIDTWRGEADSGERQRIWVDVSGRPAIRPRAHSQTLGDGWSTALGTSLAIAAVLWGMQRIFRHHCDRRRYREWDSEWSRFDNRSAG</sequence>
<name>A0ABN3JTU5_9ACTN</name>
<dbReference type="PANTHER" id="PTHR42305:SF1">
    <property type="entry name" value="MEMBRANE PROTEIN RV1733C-RELATED"/>
    <property type="match status" value="1"/>
</dbReference>
<dbReference type="PANTHER" id="PTHR42305">
    <property type="entry name" value="MEMBRANE PROTEIN RV1733C-RELATED"/>
    <property type="match status" value="1"/>
</dbReference>
<proteinExistence type="predicted"/>
<evidence type="ECO:0008006" key="5">
    <source>
        <dbReference type="Google" id="ProtNLM"/>
    </source>
</evidence>
<keyword evidence="4" id="KW-1185">Reference proteome</keyword>